<dbReference type="InterPro" id="IPR005119">
    <property type="entry name" value="LysR_subst-bd"/>
</dbReference>
<accession>A0A174ABK2</accession>
<proteinExistence type="inferred from homology"/>
<feature type="domain" description="HTH lysR-type" evidence="5">
    <location>
        <begin position="1"/>
        <end position="58"/>
    </location>
</feature>
<dbReference type="CDD" id="cd05466">
    <property type="entry name" value="PBP2_LTTR_substrate"/>
    <property type="match status" value="1"/>
</dbReference>
<dbReference type="PANTHER" id="PTHR30419">
    <property type="entry name" value="HTH-TYPE TRANSCRIPTIONAL REGULATOR YBHD"/>
    <property type="match status" value="1"/>
</dbReference>
<evidence type="ECO:0000256" key="4">
    <source>
        <dbReference type="ARBA" id="ARBA00023163"/>
    </source>
</evidence>
<evidence type="ECO:0000313" key="7">
    <source>
        <dbReference type="Proteomes" id="UP000095512"/>
    </source>
</evidence>
<gene>
    <name evidence="6" type="primary">hcaR</name>
    <name evidence="6" type="ORF">ERS852480_00014</name>
</gene>
<dbReference type="InterPro" id="IPR036390">
    <property type="entry name" value="WH_DNA-bd_sf"/>
</dbReference>
<dbReference type="SUPFAM" id="SSF46785">
    <property type="entry name" value="Winged helix' DNA-binding domain"/>
    <property type="match status" value="1"/>
</dbReference>
<sequence length="296" mass="33847">MELRVLRYFLMVAREENITKAAQLLHVTQPTLSRQLQQLEQELGVTLFRRGKYNISLTEDGMLLKRRAQELVALSDRTMQELTNREQDISGEISIGCGETRNMTLLAEQMTAFRQKYPLVQFSLYSATADDIKERMEAGLLDMGLLMEPVDIGKYDFIRMPWKEKWGVLVRKDSPLGQKPSVFPEDLLRVPLLIPRREVVRHELSAWFGETYDRLEIAATYNLILNAAALVRQNAGVALCFDLGSFYEELIFVPFASAVETGAVVVWKKNQFQAQATDCFIQVAEKYDLSISQNVI</sequence>
<dbReference type="AlphaFoldDB" id="A0A174ABK2"/>
<dbReference type="InterPro" id="IPR000847">
    <property type="entry name" value="LysR_HTH_N"/>
</dbReference>
<dbReference type="Pfam" id="PF00126">
    <property type="entry name" value="HTH_1"/>
    <property type="match status" value="1"/>
</dbReference>
<dbReference type="PROSITE" id="PS50931">
    <property type="entry name" value="HTH_LYSR"/>
    <property type="match status" value="1"/>
</dbReference>
<dbReference type="InterPro" id="IPR036388">
    <property type="entry name" value="WH-like_DNA-bd_sf"/>
</dbReference>
<dbReference type="GO" id="GO:0003677">
    <property type="term" value="F:DNA binding"/>
    <property type="evidence" value="ECO:0007669"/>
    <property type="project" value="UniProtKB-KW"/>
</dbReference>
<dbReference type="PRINTS" id="PR00039">
    <property type="entry name" value="HTHLYSR"/>
</dbReference>
<keyword evidence="4" id="KW-0804">Transcription</keyword>
<protein>
    <submittedName>
        <fullName evidence="6">Transcriptional regulator</fullName>
    </submittedName>
</protein>
<dbReference type="PANTHER" id="PTHR30419:SF8">
    <property type="entry name" value="NITROGEN ASSIMILATION TRANSCRIPTIONAL ACTIVATOR-RELATED"/>
    <property type="match status" value="1"/>
</dbReference>
<name>A0A174ABK2_9FIRM</name>
<comment type="similarity">
    <text evidence="1">Belongs to the LysR transcriptional regulatory family.</text>
</comment>
<dbReference type="GO" id="GO:0005829">
    <property type="term" value="C:cytosol"/>
    <property type="evidence" value="ECO:0007669"/>
    <property type="project" value="TreeGrafter"/>
</dbReference>
<dbReference type="Gene3D" id="1.10.10.10">
    <property type="entry name" value="Winged helix-like DNA-binding domain superfamily/Winged helix DNA-binding domain"/>
    <property type="match status" value="1"/>
</dbReference>
<dbReference type="Gene3D" id="3.40.190.290">
    <property type="match status" value="1"/>
</dbReference>
<dbReference type="Pfam" id="PF03466">
    <property type="entry name" value="LysR_substrate"/>
    <property type="match status" value="1"/>
</dbReference>
<dbReference type="SUPFAM" id="SSF53850">
    <property type="entry name" value="Periplasmic binding protein-like II"/>
    <property type="match status" value="1"/>
</dbReference>
<dbReference type="EMBL" id="CZAB01000001">
    <property type="protein sequence ID" value="CUN85130.1"/>
    <property type="molecule type" value="Genomic_DNA"/>
</dbReference>
<dbReference type="Proteomes" id="UP000095512">
    <property type="component" value="Unassembled WGS sequence"/>
</dbReference>
<evidence type="ECO:0000313" key="6">
    <source>
        <dbReference type="EMBL" id="CUN85130.1"/>
    </source>
</evidence>
<dbReference type="FunFam" id="1.10.10.10:FF:000001">
    <property type="entry name" value="LysR family transcriptional regulator"/>
    <property type="match status" value="1"/>
</dbReference>
<evidence type="ECO:0000256" key="2">
    <source>
        <dbReference type="ARBA" id="ARBA00023015"/>
    </source>
</evidence>
<dbReference type="GO" id="GO:0003700">
    <property type="term" value="F:DNA-binding transcription factor activity"/>
    <property type="evidence" value="ECO:0007669"/>
    <property type="project" value="InterPro"/>
</dbReference>
<evidence type="ECO:0000259" key="5">
    <source>
        <dbReference type="PROSITE" id="PS50931"/>
    </source>
</evidence>
<evidence type="ECO:0000256" key="1">
    <source>
        <dbReference type="ARBA" id="ARBA00009437"/>
    </source>
</evidence>
<keyword evidence="3" id="KW-0238">DNA-binding</keyword>
<organism evidence="6 7">
    <name type="scientific">Enterocloster clostridioformis</name>
    <dbReference type="NCBI Taxonomy" id="1531"/>
    <lineage>
        <taxon>Bacteria</taxon>
        <taxon>Bacillati</taxon>
        <taxon>Bacillota</taxon>
        <taxon>Clostridia</taxon>
        <taxon>Lachnospirales</taxon>
        <taxon>Lachnospiraceae</taxon>
        <taxon>Enterocloster</taxon>
    </lineage>
</organism>
<dbReference type="InterPro" id="IPR050950">
    <property type="entry name" value="HTH-type_LysR_regulators"/>
</dbReference>
<evidence type="ECO:0000256" key="3">
    <source>
        <dbReference type="ARBA" id="ARBA00023125"/>
    </source>
</evidence>
<keyword evidence="2" id="KW-0805">Transcription regulation</keyword>
<reference evidence="6 7" key="1">
    <citation type="submission" date="2015-09" db="EMBL/GenBank/DDBJ databases">
        <authorList>
            <consortium name="Pathogen Informatics"/>
        </authorList>
    </citation>
    <scope>NUCLEOTIDE SEQUENCE [LARGE SCALE GENOMIC DNA]</scope>
    <source>
        <strain evidence="6 7">2789STDY5834865</strain>
    </source>
</reference>